<sequence length="61" mass="7028">MRAMYVCEPCNIKFSSARTLEAHQTYYCSFRKDLGKHKRHAVETVPVPNLSLAKSSNLENR</sequence>
<evidence type="ECO:0000313" key="2">
    <source>
        <dbReference type="Proteomes" id="UP000094527"/>
    </source>
</evidence>
<dbReference type="InterPro" id="IPR039746">
    <property type="entry name" value="FOG"/>
</dbReference>
<dbReference type="AlphaFoldDB" id="A0A1D2NAH7"/>
<evidence type="ECO:0000313" key="1">
    <source>
        <dbReference type="EMBL" id="ODN02258.1"/>
    </source>
</evidence>
<dbReference type="Proteomes" id="UP000094527">
    <property type="component" value="Unassembled WGS sequence"/>
</dbReference>
<dbReference type="InterPro" id="IPR036236">
    <property type="entry name" value="Znf_C2H2_sf"/>
</dbReference>
<dbReference type="EMBL" id="LJIJ01000118">
    <property type="protein sequence ID" value="ODN02258.1"/>
    <property type="molecule type" value="Genomic_DNA"/>
</dbReference>
<dbReference type="GO" id="GO:0061629">
    <property type="term" value="F:RNA polymerase II-specific DNA-binding transcription factor binding"/>
    <property type="evidence" value="ECO:0007669"/>
    <property type="project" value="InterPro"/>
</dbReference>
<dbReference type="GO" id="GO:0005634">
    <property type="term" value="C:nucleus"/>
    <property type="evidence" value="ECO:0007669"/>
    <property type="project" value="TreeGrafter"/>
</dbReference>
<dbReference type="OrthoDB" id="8742770at2759"/>
<name>A0A1D2NAH7_ORCCI</name>
<dbReference type="PANTHER" id="PTHR12958:SF3">
    <property type="entry name" value="ZINC FINGER PROTEIN USH"/>
    <property type="match status" value="1"/>
</dbReference>
<reference evidence="1 2" key="1">
    <citation type="journal article" date="2016" name="Genome Biol. Evol.">
        <title>Gene Family Evolution Reflects Adaptation to Soil Environmental Stressors in the Genome of the Collembolan Orchesella cincta.</title>
        <authorList>
            <person name="Faddeeva-Vakhrusheva A."/>
            <person name="Derks M.F."/>
            <person name="Anvar S.Y."/>
            <person name="Agamennone V."/>
            <person name="Suring W."/>
            <person name="Smit S."/>
            <person name="van Straalen N.M."/>
            <person name="Roelofs D."/>
        </authorList>
    </citation>
    <scope>NUCLEOTIDE SEQUENCE [LARGE SCALE GENOMIC DNA]</scope>
    <source>
        <tissue evidence="1">Mixed pool</tissue>
    </source>
</reference>
<protein>
    <submittedName>
        <fullName evidence="1">Zinc finger protein-likeush</fullName>
    </submittedName>
</protein>
<dbReference type="GO" id="GO:0000122">
    <property type="term" value="P:negative regulation of transcription by RNA polymerase II"/>
    <property type="evidence" value="ECO:0007669"/>
    <property type="project" value="TreeGrafter"/>
</dbReference>
<dbReference type="GO" id="GO:0007507">
    <property type="term" value="P:heart development"/>
    <property type="evidence" value="ECO:0007669"/>
    <property type="project" value="TreeGrafter"/>
</dbReference>
<dbReference type="SUPFAM" id="SSF57667">
    <property type="entry name" value="beta-beta-alpha zinc fingers"/>
    <property type="match status" value="1"/>
</dbReference>
<dbReference type="GO" id="GO:0030154">
    <property type="term" value="P:cell differentiation"/>
    <property type="evidence" value="ECO:0007669"/>
    <property type="project" value="TreeGrafter"/>
</dbReference>
<dbReference type="PANTHER" id="PTHR12958">
    <property type="entry name" value="FRIEND OF GATA2-RELATED"/>
    <property type="match status" value="1"/>
</dbReference>
<proteinExistence type="predicted"/>
<dbReference type="GO" id="GO:0045944">
    <property type="term" value="P:positive regulation of transcription by RNA polymerase II"/>
    <property type="evidence" value="ECO:0007669"/>
    <property type="project" value="TreeGrafter"/>
</dbReference>
<keyword evidence="2" id="KW-1185">Reference proteome</keyword>
<comment type="caution">
    <text evidence="1">The sequence shown here is derived from an EMBL/GenBank/DDBJ whole genome shotgun (WGS) entry which is preliminary data.</text>
</comment>
<organism evidence="1 2">
    <name type="scientific">Orchesella cincta</name>
    <name type="common">Springtail</name>
    <name type="synonym">Podura cincta</name>
    <dbReference type="NCBI Taxonomy" id="48709"/>
    <lineage>
        <taxon>Eukaryota</taxon>
        <taxon>Metazoa</taxon>
        <taxon>Ecdysozoa</taxon>
        <taxon>Arthropoda</taxon>
        <taxon>Hexapoda</taxon>
        <taxon>Collembola</taxon>
        <taxon>Entomobryomorpha</taxon>
        <taxon>Entomobryoidea</taxon>
        <taxon>Orchesellidae</taxon>
        <taxon>Orchesellinae</taxon>
        <taxon>Orchesella</taxon>
    </lineage>
</organism>
<gene>
    <name evidence="1" type="ORF">Ocin01_04432</name>
</gene>
<accession>A0A1D2NAH7</accession>